<protein>
    <submittedName>
        <fullName evidence="1">Uncharacterized protein</fullName>
    </submittedName>
</protein>
<keyword evidence="2" id="KW-1185">Reference proteome</keyword>
<dbReference type="EMBL" id="KI925461">
    <property type="protein sequence ID" value="ETW78755.1"/>
    <property type="molecule type" value="Genomic_DNA"/>
</dbReference>
<dbReference type="Proteomes" id="UP000030671">
    <property type="component" value="Unassembled WGS sequence"/>
</dbReference>
<reference evidence="1 2" key="1">
    <citation type="journal article" date="2012" name="New Phytol.">
        <title>Insight into trade-off between wood decay and parasitism from the genome of a fungal forest pathogen.</title>
        <authorList>
            <person name="Olson A."/>
            <person name="Aerts A."/>
            <person name="Asiegbu F."/>
            <person name="Belbahri L."/>
            <person name="Bouzid O."/>
            <person name="Broberg A."/>
            <person name="Canback B."/>
            <person name="Coutinho P.M."/>
            <person name="Cullen D."/>
            <person name="Dalman K."/>
            <person name="Deflorio G."/>
            <person name="van Diepen L.T."/>
            <person name="Dunand C."/>
            <person name="Duplessis S."/>
            <person name="Durling M."/>
            <person name="Gonthier P."/>
            <person name="Grimwood J."/>
            <person name="Fossdal C.G."/>
            <person name="Hansson D."/>
            <person name="Henrissat B."/>
            <person name="Hietala A."/>
            <person name="Himmelstrand K."/>
            <person name="Hoffmeister D."/>
            <person name="Hogberg N."/>
            <person name="James T.Y."/>
            <person name="Karlsson M."/>
            <person name="Kohler A."/>
            <person name="Kues U."/>
            <person name="Lee Y.H."/>
            <person name="Lin Y.C."/>
            <person name="Lind M."/>
            <person name="Lindquist E."/>
            <person name="Lombard V."/>
            <person name="Lucas S."/>
            <person name="Lunden K."/>
            <person name="Morin E."/>
            <person name="Murat C."/>
            <person name="Park J."/>
            <person name="Raffaello T."/>
            <person name="Rouze P."/>
            <person name="Salamov A."/>
            <person name="Schmutz J."/>
            <person name="Solheim H."/>
            <person name="Stahlberg J."/>
            <person name="Velez H."/>
            <person name="de Vries R.P."/>
            <person name="Wiebenga A."/>
            <person name="Woodward S."/>
            <person name="Yakovlev I."/>
            <person name="Garbelotto M."/>
            <person name="Martin F."/>
            <person name="Grigoriev I.V."/>
            <person name="Stenlid J."/>
        </authorList>
    </citation>
    <scope>NUCLEOTIDE SEQUENCE [LARGE SCALE GENOMIC DNA]</scope>
    <source>
        <strain evidence="1 2">TC 32-1</strain>
    </source>
</reference>
<proteinExistence type="predicted"/>
<evidence type="ECO:0000313" key="2">
    <source>
        <dbReference type="Proteomes" id="UP000030671"/>
    </source>
</evidence>
<organism evidence="1 2">
    <name type="scientific">Heterobasidion irregulare (strain TC 32-1)</name>
    <dbReference type="NCBI Taxonomy" id="747525"/>
    <lineage>
        <taxon>Eukaryota</taxon>
        <taxon>Fungi</taxon>
        <taxon>Dikarya</taxon>
        <taxon>Basidiomycota</taxon>
        <taxon>Agaricomycotina</taxon>
        <taxon>Agaricomycetes</taxon>
        <taxon>Russulales</taxon>
        <taxon>Bondarzewiaceae</taxon>
        <taxon>Heterobasidion</taxon>
        <taxon>Heterobasidion annosum species complex</taxon>
    </lineage>
</organism>
<dbReference type="GeneID" id="20667191"/>
<sequence length="76" mass="8336">MQRPVQMMDDMRASLPNWIGSQARQPIGKPTAVHTVRVHIHTVIHTHCPAGAAQHTVMLIDVVLLRSAAVRIVIVG</sequence>
<name>W4K091_HETIT</name>
<dbReference type="KEGG" id="hir:HETIRDRAFT_147294"/>
<dbReference type="AlphaFoldDB" id="W4K091"/>
<dbReference type="InParanoid" id="W4K091"/>
<accession>W4K091</accession>
<dbReference type="RefSeq" id="XP_009549066.1">
    <property type="nucleotide sequence ID" value="XM_009550771.1"/>
</dbReference>
<dbReference type="HOGENOM" id="CLU_2654793_0_0_1"/>
<gene>
    <name evidence="1" type="ORF">HETIRDRAFT_147294</name>
</gene>
<evidence type="ECO:0000313" key="1">
    <source>
        <dbReference type="EMBL" id="ETW78755.1"/>
    </source>
</evidence>